<proteinExistence type="predicted"/>
<comment type="caution">
    <text evidence="1">The sequence shown here is derived from an EMBL/GenBank/DDBJ whole genome shotgun (WGS) entry which is preliminary data.</text>
</comment>
<organism evidence="1">
    <name type="scientific">marine sediment metagenome</name>
    <dbReference type="NCBI Taxonomy" id="412755"/>
    <lineage>
        <taxon>unclassified sequences</taxon>
        <taxon>metagenomes</taxon>
        <taxon>ecological metagenomes</taxon>
    </lineage>
</organism>
<dbReference type="EMBL" id="BART01024631">
    <property type="protein sequence ID" value="GAG91412.1"/>
    <property type="molecule type" value="Genomic_DNA"/>
</dbReference>
<protein>
    <recommendedName>
        <fullName evidence="2">ANTAR domain-containing protein</fullName>
    </recommendedName>
</protein>
<gene>
    <name evidence="1" type="ORF">S01H4_44422</name>
</gene>
<evidence type="ECO:0000313" key="1">
    <source>
        <dbReference type="EMBL" id="GAG91412.1"/>
    </source>
</evidence>
<dbReference type="AlphaFoldDB" id="X1CE62"/>
<accession>X1CE62</accession>
<reference evidence="1" key="1">
    <citation type="journal article" date="2014" name="Front. Microbiol.">
        <title>High frequency of phylogenetically diverse reductive dehalogenase-homologous genes in deep subseafloor sedimentary metagenomes.</title>
        <authorList>
            <person name="Kawai M."/>
            <person name="Futagami T."/>
            <person name="Toyoda A."/>
            <person name="Takaki Y."/>
            <person name="Nishi S."/>
            <person name="Hori S."/>
            <person name="Arai W."/>
            <person name="Tsubouchi T."/>
            <person name="Morono Y."/>
            <person name="Uchiyama I."/>
            <person name="Ito T."/>
            <person name="Fujiyama A."/>
            <person name="Inagaki F."/>
            <person name="Takami H."/>
        </authorList>
    </citation>
    <scope>NUCLEOTIDE SEQUENCE</scope>
    <source>
        <strain evidence="1">Expedition CK06-06</strain>
    </source>
</reference>
<name>X1CE62_9ZZZZ</name>
<sequence>MKNLKEDDGVHQVSHKILSTNKLLSTHSSAIKELLNQISKSYHISINDAAFAVENALKRFEQIK</sequence>
<evidence type="ECO:0008006" key="2">
    <source>
        <dbReference type="Google" id="ProtNLM"/>
    </source>
</evidence>